<proteinExistence type="predicted"/>
<name>A0A2N6D119_9GAMM</name>
<sequence>MERPLVCQHLTASLTGPEHLADWSRVLLRHHRDIQTEIEQIVQLLKHPRCHLHRIEARLRRLSRAVLMHLELEACFLDPAVREVSGSDGEKLQGLRAGYESLRKAVMATADFLQREKLSHPALTLSAEQQDAITHLMNEIHARLEAEDRDYQQFREGWTCT</sequence>
<dbReference type="STRING" id="1111735.GCA_000428045_03531"/>
<evidence type="ECO:0008006" key="3">
    <source>
        <dbReference type="Google" id="ProtNLM"/>
    </source>
</evidence>
<protein>
    <recommendedName>
        <fullName evidence="3">Hemerythrin-like domain-containing protein</fullName>
    </recommendedName>
</protein>
<evidence type="ECO:0000313" key="1">
    <source>
        <dbReference type="EMBL" id="PLX63375.1"/>
    </source>
</evidence>
<organism evidence="1 2">
    <name type="scientific">Sedimenticola selenatireducens</name>
    <dbReference type="NCBI Taxonomy" id="191960"/>
    <lineage>
        <taxon>Bacteria</taxon>
        <taxon>Pseudomonadati</taxon>
        <taxon>Pseudomonadota</taxon>
        <taxon>Gammaproteobacteria</taxon>
        <taxon>Chromatiales</taxon>
        <taxon>Sedimenticolaceae</taxon>
        <taxon>Sedimenticola</taxon>
    </lineage>
</organism>
<dbReference type="AlphaFoldDB" id="A0A2N6D119"/>
<dbReference type="EMBL" id="PKUN01000001">
    <property type="protein sequence ID" value="PLX63375.1"/>
    <property type="molecule type" value="Genomic_DNA"/>
</dbReference>
<comment type="caution">
    <text evidence="1">The sequence shown here is derived from an EMBL/GenBank/DDBJ whole genome shotgun (WGS) entry which is preliminary data.</text>
</comment>
<dbReference type="Proteomes" id="UP000235015">
    <property type="component" value="Unassembled WGS sequence"/>
</dbReference>
<accession>A0A2N6D119</accession>
<evidence type="ECO:0000313" key="2">
    <source>
        <dbReference type="Proteomes" id="UP000235015"/>
    </source>
</evidence>
<gene>
    <name evidence="1" type="ORF">C0630_00230</name>
</gene>
<reference evidence="1 2" key="1">
    <citation type="submission" date="2017-11" db="EMBL/GenBank/DDBJ databases">
        <title>Genome-resolved metagenomics identifies genetic mobility, metabolic interactions, and unexpected diversity in perchlorate-reducing communities.</title>
        <authorList>
            <person name="Barnum T.P."/>
            <person name="Figueroa I.A."/>
            <person name="Carlstrom C.I."/>
            <person name="Lucas L.N."/>
            <person name="Engelbrektson A.L."/>
            <person name="Coates J.D."/>
        </authorList>
    </citation>
    <scope>NUCLEOTIDE SEQUENCE [LARGE SCALE GENOMIC DNA]</scope>
    <source>
        <strain evidence="1">BM301</strain>
    </source>
</reference>
<dbReference type="RefSeq" id="WP_029132789.1">
    <property type="nucleotide sequence ID" value="NZ_CAXXYC010000002.1"/>
</dbReference>